<dbReference type="EMBL" id="FOBO01000009">
    <property type="protein sequence ID" value="SEM87666.1"/>
    <property type="molecule type" value="Genomic_DNA"/>
</dbReference>
<sequence length="156" mass="16825">MKHARTITPDAPVAQMDDMTGLPGIVIACLRHWNRGGAAAALGLLRAHMSEATACASFEALQDLTDVLGPHIRRPLRCHAPQCQCVGLDEAAFARFVEEAALGEREEALMLASLLVAPRGIMPLADAAHRLGLTLHRAVLQQRTQGFPDPANQTRH</sequence>
<proteinExistence type="predicted"/>
<gene>
    <name evidence="1" type="ORF">SAMN04488077_10921</name>
</gene>
<organism evidence="1 2">
    <name type="scientific">Roseovarius tolerans</name>
    <dbReference type="NCBI Taxonomy" id="74031"/>
    <lineage>
        <taxon>Bacteria</taxon>
        <taxon>Pseudomonadati</taxon>
        <taxon>Pseudomonadota</taxon>
        <taxon>Alphaproteobacteria</taxon>
        <taxon>Rhodobacterales</taxon>
        <taxon>Roseobacteraceae</taxon>
        <taxon>Roseovarius</taxon>
    </lineage>
</organism>
<accession>A0A1H8BXZ7</accession>
<evidence type="ECO:0000313" key="2">
    <source>
        <dbReference type="Proteomes" id="UP000182160"/>
    </source>
</evidence>
<dbReference type="PROSITE" id="PS51257">
    <property type="entry name" value="PROKAR_LIPOPROTEIN"/>
    <property type="match status" value="1"/>
</dbReference>
<evidence type="ECO:0000313" key="1">
    <source>
        <dbReference type="EMBL" id="SEM87666.1"/>
    </source>
</evidence>
<reference evidence="1 2" key="1">
    <citation type="submission" date="2016-10" db="EMBL/GenBank/DDBJ databases">
        <authorList>
            <person name="de Groot N.N."/>
        </authorList>
    </citation>
    <scope>NUCLEOTIDE SEQUENCE [LARGE SCALE GENOMIC DNA]</scope>
    <source>
        <strain evidence="1 2">DSM 11457</strain>
    </source>
</reference>
<name>A0A1H8BXZ7_9RHOB</name>
<dbReference type="AlphaFoldDB" id="A0A1H8BXZ7"/>
<protein>
    <submittedName>
        <fullName evidence="1">Uncharacterized protein</fullName>
    </submittedName>
</protein>
<dbReference type="Proteomes" id="UP000182160">
    <property type="component" value="Unassembled WGS sequence"/>
</dbReference>
<dbReference type="RefSeq" id="WP_074786146.1">
    <property type="nucleotide sequence ID" value="NZ_FOBO01000009.1"/>
</dbReference>